<name>A0A480AQK4_9BURK</name>
<dbReference type="Gene3D" id="3.20.20.140">
    <property type="entry name" value="Metal-dependent hydrolases"/>
    <property type="match status" value="2"/>
</dbReference>
<organism evidence="2 3">
    <name type="scientific">Pseudaquabacterium pictum</name>
    <dbReference type="NCBI Taxonomy" id="2315236"/>
    <lineage>
        <taxon>Bacteria</taxon>
        <taxon>Pseudomonadati</taxon>
        <taxon>Pseudomonadota</taxon>
        <taxon>Betaproteobacteria</taxon>
        <taxon>Burkholderiales</taxon>
        <taxon>Sphaerotilaceae</taxon>
        <taxon>Pseudaquabacterium</taxon>
    </lineage>
</organism>
<accession>A0A480AQK4</accession>
<comment type="caution">
    <text evidence="2">The sequence shown here is derived from an EMBL/GenBank/DDBJ whole genome shotgun (WGS) entry which is preliminary data.</text>
</comment>
<dbReference type="RefSeq" id="WP_137730805.1">
    <property type="nucleotide sequence ID" value="NZ_BJCL01000001.1"/>
</dbReference>
<dbReference type="SUPFAM" id="SSF51556">
    <property type="entry name" value="Metallo-dependent hydrolases"/>
    <property type="match status" value="1"/>
</dbReference>
<evidence type="ECO:0000313" key="3">
    <source>
        <dbReference type="Proteomes" id="UP000301751"/>
    </source>
</evidence>
<dbReference type="AlphaFoldDB" id="A0A480AQK4"/>
<protein>
    <submittedName>
        <fullName evidence="2">Amidohydrolase</fullName>
    </submittedName>
</protein>
<gene>
    <name evidence="2" type="ORF">AQPW35_00990</name>
</gene>
<dbReference type="InterPro" id="IPR032466">
    <property type="entry name" value="Metal_Hydrolase"/>
</dbReference>
<dbReference type="SUPFAM" id="SSF51338">
    <property type="entry name" value="Composite domain of metallo-dependent hydrolases"/>
    <property type="match status" value="1"/>
</dbReference>
<dbReference type="Pfam" id="PF07969">
    <property type="entry name" value="Amidohydro_3"/>
    <property type="match status" value="1"/>
</dbReference>
<feature type="domain" description="Amidohydrolase 3" evidence="1">
    <location>
        <begin position="44"/>
        <end position="531"/>
    </location>
</feature>
<dbReference type="EMBL" id="BJCL01000001">
    <property type="protein sequence ID" value="GCL61018.1"/>
    <property type="molecule type" value="Genomic_DNA"/>
</dbReference>
<evidence type="ECO:0000313" key="2">
    <source>
        <dbReference type="EMBL" id="GCL61018.1"/>
    </source>
</evidence>
<dbReference type="InterPro" id="IPR011059">
    <property type="entry name" value="Metal-dep_hydrolase_composite"/>
</dbReference>
<dbReference type="InterPro" id="IPR050378">
    <property type="entry name" value="Metallo-dep_Hydrolases_sf"/>
</dbReference>
<reference evidence="3" key="1">
    <citation type="submission" date="2019-03" db="EMBL/GenBank/DDBJ databases">
        <title>Aquabacterium pictum sp.nov., the first bacteriochlorophyll a-containing freshwater bacterium in the genus Aquabacterium of the class Betaproteobacteria.</title>
        <authorList>
            <person name="Hirose S."/>
            <person name="Tank M."/>
            <person name="Hara E."/>
            <person name="Tamaki H."/>
            <person name="Takaichi S."/>
            <person name="Haruta S."/>
            <person name="Hanada S."/>
        </authorList>
    </citation>
    <scope>NUCLEOTIDE SEQUENCE [LARGE SCALE GENOMIC DNA]</scope>
    <source>
        <strain evidence="3">W35</strain>
    </source>
</reference>
<dbReference type="PANTHER" id="PTHR11647">
    <property type="entry name" value="HYDRANTOINASE/DIHYDROPYRIMIDINASE FAMILY MEMBER"/>
    <property type="match status" value="1"/>
</dbReference>
<dbReference type="PANTHER" id="PTHR11647:SF1">
    <property type="entry name" value="COLLAPSIN RESPONSE MEDIATOR PROTEIN"/>
    <property type="match status" value="1"/>
</dbReference>
<evidence type="ECO:0000259" key="1">
    <source>
        <dbReference type="Pfam" id="PF07969"/>
    </source>
</evidence>
<dbReference type="Proteomes" id="UP000301751">
    <property type="component" value="Unassembled WGS sequence"/>
</dbReference>
<dbReference type="GO" id="GO:0005829">
    <property type="term" value="C:cytosol"/>
    <property type="evidence" value="ECO:0007669"/>
    <property type="project" value="TreeGrafter"/>
</dbReference>
<sequence length="554" mass="59091">MTHDIVIRGGLVVDGTGRAAFPGDVAIDGDRISAVGHVDGAGRREIDAGGHAVSPGFIDLHTHLDAQVGWDPDCTPVSWHGVTTALMGNCGVTFAPCKPADRPLLAAMMETVEDIPREAILGGLPWDWEDYGGYLDSIARLQPGINLCGLVGHSALRFYVMGERAVEEQATPDERARMAQIAGAAVDAGAMGCSLNRFAAHKLPDGRAIPGTFADEGECVDIARAVARRGALMQAVGAEFSLLRALADAGGSRVLFSYGVGPDGTLAAQRRRDLEALCQGRDVTAVAQVRSSGFVFGLQSAMPIATRADGWRQLKRMSLDQRLAVLADPQRRQALVAEAQRDGFPQLLGAGIERVFYMGDGATPDYAAGQERQLLAMAAAAGEHWAQTFLRLSLETQGRALFTLRMFNPDMEALAHLIGSPNVLPGLGDAGAHVSQVMDAGWASFVLAHWVRARGLYSLEEGVRRLTSAPAAVLGLADRGRLAVGQRADINVFDPDRVGEQQPRMVHDFPGGAARYIQRATGYRATLVNGRFNLLDGELTGERAGRVLRHRVGA</sequence>
<keyword evidence="3" id="KW-1185">Reference proteome</keyword>
<keyword evidence="2" id="KW-0378">Hydrolase</keyword>
<dbReference type="OrthoDB" id="9766983at2"/>
<dbReference type="GO" id="GO:0016812">
    <property type="term" value="F:hydrolase activity, acting on carbon-nitrogen (but not peptide) bonds, in cyclic amides"/>
    <property type="evidence" value="ECO:0007669"/>
    <property type="project" value="TreeGrafter"/>
</dbReference>
<dbReference type="InterPro" id="IPR013108">
    <property type="entry name" value="Amidohydro_3"/>
</dbReference>
<proteinExistence type="predicted"/>